<dbReference type="PANTHER" id="PTHR35020:SF4">
    <property type="entry name" value="N-ACETYLGLUCOSAMINE-INDUCED PROTEIN 1"/>
    <property type="match status" value="1"/>
</dbReference>
<dbReference type="RefSeq" id="XP_002542179.1">
    <property type="nucleotide sequence ID" value="XM_002542133.1"/>
</dbReference>
<dbReference type="PANTHER" id="PTHR35020">
    <property type="entry name" value="N-ACETYLGLUCOSAMINE-INDUCED PROTEIN 1"/>
    <property type="match status" value="1"/>
</dbReference>
<dbReference type="eggNOG" id="ENOG502S263">
    <property type="taxonomic scope" value="Eukaryota"/>
</dbReference>
<accession>C4JJ88</accession>
<dbReference type="STRING" id="336963.C4JJ88"/>
<reference evidence="2" key="1">
    <citation type="journal article" date="2009" name="Genome Res.">
        <title>Comparative genomic analyses of the human fungal pathogens Coccidioides and their relatives.</title>
        <authorList>
            <person name="Sharpton T.J."/>
            <person name="Stajich J.E."/>
            <person name="Rounsley S.D."/>
            <person name="Gardner M.J."/>
            <person name="Wortman J.R."/>
            <person name="Jordar V.S."/>
            <person name="Maiti R."/>
            <person name="Kodira C.D."/>
            <person name="Neafsey D.E."/>
            <person name="Zeng Q."/>
            <person name="Hung C.-Y."/>
            <person name="McMahan C."/>
            <person name="Muszewska A."/>
            <person name="Grynberg M."/>
            <person name="Mandel M.A."/>
            <person name="Kellner E.M."/>
            <person name="Barker B.M."/>
            <person name="Galgiani J.N."/>
            <person name="Orbach M.J."/>
            <person name="Kirkland T.N."/>
            <person name="Cole G.T."/>
            <person name="Henn M.R."/>
            <person name="Birren B.W."/>
            <person name="Taylor J.W."/>
        </authorList>
    </citation>
    <scope>NUCLEOTIDE SEQUENCE [LARGE SCALE GENOMIC DNA]</scope>
    <source>
        <strain evidence="2">UAMH 1704</strain>
    </source>
</reference>
<dbReference type="InParanoid" id="C4JJ88"/>
<dbReference type="GO" id="GO:0006044">
    <property type="term" value="P:N-acetylglucosamine metabolic process"/>
    <property type="evidence" value="ECO:0007669"/>
    <property type="project" value="TreeGrafter"/>
</dbReference>
<dbReference type="OMA" id="NERLQWS"/>
<evidence type="ECO:0000313" key="1">
    <source>
        <dbReference type="EMBL" id="EEP76846.1"/>
    </source>
</evidence>
<protein>
    <recommendedName>
        <fullName evidence="3">N-acetylglucosamine-induced protein 1</fullName>
    </recommendedName>
</protein>
<gene>
    <name evidence="1" type="ORF">UREG_01695</name>
</gene>
<dbReference type="GO" id="GO:0005737">
    <property type="term" value="C:cytoplasm"/>
    <property type="evidence" value="ECO:0007669"/>
    <property type="project" value="TreeGrafter"/>
</dbReference>
<dbReference type="HOGENOM" id="CLU_075862_0_1_1"/>
<dbReference type="FunCoup" id="C4JJ88">
    <property type="interactions" value="2"/>
</dbReference>
<organism evidence="1 2">
    <name type="scientific">Uncinocarpus reesii (strain UAMH 1704)</name>
    <dbReference type="NCBI Taxonomy" id="336963"/>
    <lineage>
        <taxon>Eukaryota</taxon>
        <taxon>Fungi</taxon>
        <taxon>Dikarya</taxon>
        <taxon>Ascomycota</taxon>
        <taxon>Pezizomycotina</taxon>
        <taxon>Eurotiomycetes</taxon>
        <taxon>Eurotiomycetidae</taxon>
        <taxon>Onygenales</taxon>
        <taxon>Onygenaceae</taxon>
        <taxon>Uncinocarpus</taxon>
    </lineage>
</organism>
<evidence type="ECO:0008006" key="3">
    <source>
        <dbReference type="Google" id="ProtNLM"/>
    </source>
</evidence>
<proteinExistence type="predicted"/>
<dbReference type="Pfam" id="PF12239">
    <property type="entry name" value="DUF3605"/>
    <property type="match status" value="1"/>
</dbReference>
<sequence length="145" mass="17146">MAQIKVAYGSVLEFIIQERLCWDDLKPKGTSLNVVWRTDDYKILYNDWPYGVEKDIIHLVVWTKFALEDDPVTDDLTPRARMEIDEFVGRIFRSRMAAERVVWFKNWRSLKSVHSIEHFHVMLKAPDLEFVHEITKGDVPLVEKI</sequence>
<evidence type="ECO:0000313" key="2">
    <source>
        <dbReference type="Proteomes" id="UP000002058"/>
    </source>
</evidence>
<dbReference type="OrthoDB" id="10053431at2759"/>
<dbReference type="InterPro" id="IPR022036">
    <property type="entry name" value="DUF3605"/>
</dbReference>
<dbReference type="AlphaFoldDB" id="C4JJ88"/>
<dbReference type="VEuPathDB" id="FungiDB:UREG_01695"/>
<dbReference type="EMBL" id="CH476615">
    <property type="protein sequence ID" value="EEP76846.1"/>
    <property type="molecule type" value="Genomic_DNA"/>
</dbReference>
<dbReference type="KEGG" id="ure:UREG_01695"/>
<name>C4JJ88_UNCRE</name>
<dbReference type="Proteomes" id="UP000002058">
    <property type="component" value="Unassembled WGS sequence"/>
</dbReference>
<dbReference type="GeneID" id="8438744"/>
<keyword evidence="2" id="KW-1185">Reference proteome</keyword>